<evidence type="ECO:0000313" key="2">
    <source>
        <dbReference type="Proteomes" id="UP000198420"/>
    </source>
</evidence>
<dbReference type="Proteomes" id="UP000198420">
    <property type="component" value="Unassembled WGS sequence"/>
</dbReference>
<sequence>MKFVLEVDLSEGAVAEDAVAELGRILRYWGGNVRHYALKPGDGSAVYDSDYREVGRWEIAETAA</sequence>
<accession>A0A239CWD0</accession>
<keyword evidence="2" id="KW-1185">Reference proteome</keyword>
<evidence type="ECO:0000313" key="1">
    <source>
        <dbReference type="EMBL" id="SNS24219.1"/>
    </source>
</evidence>
<dbReference type="EMBL" id="FZNP01000013">
    <property type="protein sequence ID" value="SNS24219.1"/>
    <property type="molecule type" value="Genomic_DNA"/>
</dbReference>
<protein>
    <submittedName>
        <fullName evidence="1">Uncharacterized protein</fullName>
    </submittedName>
</protein>
<dbReference type="OrthoDB" id="4558101at2"/>
<organism evidence="1 2">
    <name type="scientific">Actinomadura mexicana</name>
    <dbReference type="NCBI Taxonomy" id="134959"/>
    <lineage>
        <taxon>Bacteria</taxon>
        <taxon>Bacillati</taxon>
        <taxon>Actinomycetota</taxon>
        <taxon>Actinomycetes</taxon>
        <taxon>Streptosporangiales</taxon>
        <taxon>Thermomonosporaceae</taxon>
        <taxon>Actinomadura</taxon>
    </lineage>
</organism>
<proteinExistence type="predicted"/>
<dbReference type="AlphaFoldDB" id="A0A239CWD0"/>
<gene>
    <name evidence="1" type="ORF">SAMN06265355_113142</name>
</gene>
<name>A0A239CWD0_9ACTN</name>
<dbReference type="RefSeq" id="WP_089315125.1">
    <property type="nucleotide sequence ID" value="NZ_FZNP01000013.1"/>
</dbReference>
<reference evidence="2" key="1">
    <citation type="submission" date="2017-06" db="EMBL/GenBank/DDBJ databases">
        <authorList>
            <person name="Varghese N."/>
            <person name="Submissions S."/>
        </authorList>
    </citation>
    <scope>NUCLEOTIDE SEQUENCE [LARGE SCALE GENOMIC DNA]</scope>
    <source>
        <strain evidence="2">DSM 44485</strain>
    </source>
</reference>